<feature type="transmembrane region" description="Helical" evidence="1">
    <location>
        <begin position="147"/>
        <end position="176"/>
    </location>
</feature>
<dbReference type="STRING" id="1713.GCA_000718325_01217"/>
<feature type="transmembrane region" description="Helical" evidence="1">
    <location>
        <begin position="200"/>
        <end position="218"/>
    </location>
</feature>
<sequence length="232" mass="24576">MAHSSVLSFFDKTDSRQGDFMDAAVVETSRRPFITTVTTLAVLLLGALAALSELVQAWMTITGRYLYTSGGAEPRKPVVDLPQLLQAEVREGYTMFLDDVPAALRVLAATPALLAAITYLIASVLLARAIRSIAAGDAFGRRVRSTLTWLSATLLVGGLLQGAVDSAAGAALWSWFPRATDLGGTHELAIAGLGLDVPHWPVMIVVLGLVTSALTVAFQQGARLQEETDGLV</sequence>
<evidence type="ECO:0000313" key="3">
    <source>
        <dbReference type="EMBL" id="RXR35876.1"/>
    </source>
</evidence>
<evidence type="ECO:0000313" key="4">
    <source>
        <dbReference type="Proteomes" id="UP000289805"/>
    </source>
</evidence>
<feature type="transmembrane region" description="Helical" evidence="1">
    <location>
        <begin position="102"/>
        <end position="126"/>
    </location>
</feature>
<evidence type="ECO:0000313" key="2">
    <source>
        <dbReference type="EMBL" id="RXR28115.1"/>
    </source>
</evidence>
<keyword evidence="1" id="KW-0812">Transmembrane</keyword>
<dbReference type="EMBL" id="SDJR01000001">
    <property type="protein sequence ID" value="RXR28115.1"/>
    <property type="molecule type" value="Genomic_DNA"/>
</dbReference>
<dbReference type="Proteomes" id="UP000289805">
    <property type="component" value="Unassembled WGS sequence"/>
</dbReference>
<keyword evidence="1" id="KW-0472">Membrane</keyword>
<organism evidence="3 4">
    <name type="scientific">Oerskovia turbata</name>
    <dbReference type="NCBI Taxonomy" id="1713"/>
    <lineage>
        <taxon>Bacteria</taxon>
        <taxon>Bacillati</taxon>
        <taxon>Actinomycetota</taxon>
        <taxon>Actinomycetes</taxon>
        <taxon>Micrococcales</taxon>
        <taxon>Cellulomonadaceae</taxon>
        <taxon>Oerskovia</taxon>
    </lineage>
</organism>
<name>A0A4V1N5J4_9CELL</name>
<feature type="transmembrane region" description="Helical" evidence="1">
    <location>
        <begin position="37"/>
        <end position="59"/>
    </location>
</feature>
<proteinExistence type="predicted"/>
<protein>
    <submittedName>
        <fullName evidence="3">DUF2975 domain-containing protein</fullName>
    </submittedName>
</protein>
<keyword evidence="1" id="KW-1133">Transmembrane helix</keyword>
<comment type="caution">
    <text evidence="3">The sequence shown here is derived from an EMBL/GenBank/DDBJ whole genome shotgun (WGS) entry which is preliminary data.</text>
</comment>
<dbReference type="Proteomes" id="UP000290517">
    <property type="component" value="Unassembled WGS sequence"/>
</dbReference>
<gene>
    <name evidence="2" type="ORF">EQW73_02210</name>
    <name evidence="3" type="ORF">EQW78_03545</name>
</gene>
<evidence type="ECO:0000256" key="1">
    <source>
        <dbReference type="SAM" id="Phobius"/>
    </source>
</evidence>
<dbReference type="AlphaFoldDB" id="A0A4V1N5J4"/>
<evidence type="ECO:0000313" key="5">
    <source>
        <dbReference type="Proteomes" id="UP000290517"/>
    </source>
</evidence>
<reference evidence="4 5" key="1">
    <citation type="submission" date="2019-01" db="EMBL/GenBank/DDBJ databases">
        <title>Oerskovia turbata Genome sequencing and assembly.</title>
        <authorList>
            <person name="Dou T."/>
        </authorList>
    </citation>
    <scope>NUCLEOTIDE SEQUENCE [LARGE SCALE GENOMIC DNA]</scope>
    <source>
        <strain evidence="3 4">JCM12123</strain>
        <strain evidence="2 5">JCM3160</strain>
    </source>
</reference>
<keyword evidence="5" id="KW-1185">Reference proteome</keyword>
<dbReference type="OrthoDB" id="4928721at2"/>
<accession>A0A4V1N5J4</accession>
<dbReference type="EMBL" id="SDJQ01000006">
    <property type="protein sequence ID" value="RXR35876.1"/>
    <property type="molecule type" value="Genomic_DNA"/>
</dbReference>